<gene>
    <name evidence="3" type="ORF">METZ01_LOCUS131723</name>
</gene>
<proteinExistence type="predicted"/>
<dbReference type="InterPro" id="IPR004104">
    <property type="entry name" value="Gfo/Idh/MocA-like_OxRdtase_C"/>
</dbReference>
<dbReference type="Gene3D" id="3.40.50.720">
    <property type="entry name" value="NAD(P)-binding Rossmann-like Domain"/>
    <property type="match status" value="1"/>
</dbReference>
<evidence type="ECO:0008006" key="4">
    <source>
        <dbReference type="Google" id="ProtNLM"/>
    </source>
</evidence>
<organism evidence="3">
    <name type="scientific">marine metagenome</name>
    <dbReference type="NCBI Taxonomy" id="408172"/>
    <lineage>
        <taxon>unclassified sequences</taxon>
        <taxon>metagenomes</taxon>
        <taxon>ecological metagenomes</taxon>
    </lineage>
</organism>
<feature type="domain" description="Gfo/Idh/MocA-like oxidoreductase C-terminal" evidence="2">
    <location>
        <begin position="142"/>
        <end position="367"/>
    </location>
</feature>
<accession>A0A381YPH5</accession>
<dbReference type="GO" id="GO:0000166">
    <property type="term" value="F:nucleotide binding"/>
    <property type="evidence" value="ECO:0007669"/>
    <property type="project" value="InterPro"/>
</dbReference>
<dbReference type="Pfam" id="PF01408">
    <property type="entry name" value="GFO_IDH_MocA"/>
    <property type="match status" value="1"/>
</dbReference>
<dbReference type="SUPFAM" id="SSF55347">
    <property type="entry name" value="Glyceraldehyde-3-phosphate dehydrogenase-like, C-terminal domain"/>
    <property type="match status" value="1"/>
</dbReference>
<dbReference type="Pfam" id="PF02894">
    <property type="entry name" value="GFO_IDH_MocA_C"/>
    <property type="match status" value="1"/>
</dbReference>
<dbReference type="InterPro" id="IPR000683">
    <property type="entry name" value="Gfo/Idh/MocA-like_OxRdtase_N"/>
</dbReference>
<name>A0A381YPH5_9ZZZZ</name>
<dbReference type="Gene3D" id="3.30.360.10">
    <property type="entry name" value="Dihydrodipicolinate Reductase, domain 2"/>
    <property type="match status" value="1"/>
</dbReference>
<evidence type="ECO:0000259" key="1">
    <source>
        <dbReference type="Pfam" id="PF01408"/>
    </source>
</evidence>
<dbReference type="SUPFAM" id="SSF51735">
    <property type="entry name" value="NAD(P)-binding Rossmann-fold domains"/>
    <property type="match status" value="1"/>
</dbReference>
<evidence type="ECO:0000259" key="2">
    <source>
        <dbReference type="Pfam" id="PF02894"/>
    </source>
</evidence>
<dbReference type="AlphaFoldDB" id="A0A381YPH5"/>
<dbReference type="InterPro" id="IPR051450">
    <property type="entry name" value="Gfo/Idh/MocA_Oxidoreductases"/>
</dbReference>
<protein>
    <recommendedName>
        <fullName evidence="4">Gfo/Idh/MocA-like oxidoreductase N-terminal domain-containing protein</fullName>
    </recommendedName>
</protein>
<dbReference type="InterPro" id="IPR036291">
    <property type="entry name" value="NAD(P)-bd_dom_sf"/>
</dbReference>
<sequence length="371" mass="40445">VANPEKTFRAGVLSVVKHDYLPRAVAAHPRFELLVVADDADQPDWVHERNQRFADEFGIPYVRDVAKAIAEHDLDLAAVSSEAERHCDLAVRAADAGLHVIADKPMSTRLSECDQLVEAVQRNNIKFLLWNRNYLPALIQAKEVVQSGAIGELHAIHVDFYFSKDAGPPKGARQPGDPPINWLERQIEAHADGSDGGVGIEAMGELQIEGIYPLGYIRMLTGADVRRVFARTATHFHQANVDNNVDDLATVSLELDNGIVGSLCIGRIGAASHPDIGEIKIHAIGSKGGIVISEARPEVSIHYRDQPPLEFKNERIANENDFLLMDDFARALDTGCEPILNARGGRDIAATVFAAVESGETGQPVEVTPLK</sequence>
<feature type="domain" description="Gfo/Idh/MocA-like oxidoreductase N-terminal" evidence="1">
    <location>
        <begin position="48"/>
        <end position="125"/>
    </location>
</feature>
<dbReference type="EMBL" id="UINC01018717">
    <property type="protein sequence ID" value="SVA78869.1"/>
    <property type="molecule type" value="Genomic_DNA"/>
</dbReference>
<dbReference type="PANTHER" id="PTHR43377:SF1">
    <property type="entry name" value="BILIVERDIN REDUCTASE A"/>
    <property type="match status" value="1"/>
</dbReference>
<dbReference type="PANTHER" id="PTHR43377">
    <property type="entry name" value="BILIVERDIN REDUCTASE A"/>
    <property type="match status" value="1"/>
</dbReference>
<reference evidence="3" key="1">
    <citation type="submission" date="2018-05" db="EMBL/GenBank/DDBJ databases">
        <authorList>
            <person name="Lanie J.A."/>
            <person name="Ng W.-L."/>
            <person name="Kazmierczak K.M."/>
            <person name="Andrzejewski T.M."/>
            <person name="Davidsen T.M."/>
            <person name="Wayne K.J."/>
            <person name="Tettelin H."/>
            <person name="Glass J.I."/>
            <person name="Rusch D."/>
            <person name="Podicherti R."/>
            <person name="Tsui H.-C.T."/>
            <person name="Winkler M.E."/>
        </authorList>
    </citation>
    <scope>NUCLEOTIDE SEQUENCE</scope>
</reference>
<feature type="non-terminal residue" evidence="3">
    <location>
        <position position="1"/>
    </location>
</feature>
<evidence type="ECO:0000313" key="3">
    <source>
        <dbReference type="EMBL" id="SVA78869.1"/>
    </source>
</evidence>